<dbReference type="RefSeq" id="WP_151104156.1">
    <property type="nucleotide sequence ID" value="NZ_RQWK01000002.1"/>
</dbReference>
<protein>
    <submittedName>
        <fullName evidence="2">Uncharacterized protein</fullName>
    </submittedName>
</protein>
<proteinExistence type="predicted"/>
<dbReference type="AlphaFoldDB" id="A0A5J5LEB4"/>
<gene>
    <name evidence="2" type="ORF">EGO51_17480</name>
</gene>
<feature type="region of interest" description="Disordered" evidence="1">
    <location>
        <begin position="69"/>
        <end position="89"/>
    </location>
</feature>
<evidence type="ECO:0000256" key="1">
    <source>
        <dbReference type="SAM" id="MobiDB-lite"/>
    </source>
</evidence>
<accession>A0A5J5LEB4</accession>
<sequence length="89" mass="9786">MLRANYLEKEVITGAGNQCETSEVNSGIYGCFSPRNAIKGLFTKRKTVTVETVVRNPLGKIATTTAEAWMGSDNRADKSEETNREVSNE</sequence>
<reference evidence="2 3" key="1">
    <citation type="submission" date="2018-11" db="EMBL/GenBank/DDBJ databases">
        <title>Genomic analysis of Haloarcula hispanica CBA1121.</title>
        <authorList>
            <person name="Kim Y.B."/>
            <person name="Roh S.W."/>
        </authorList>
    </citation>
    <scope>NUCLEOTIDE SEQUENCE [LARGE SCALE GENOMIC DNA]</scope>
    <source>
        <strain evidence="2 3">CBA1121</strain>
    </source>
</reference>
<evidence type="ECO:0000313" key="2">
    <source>
        <dbReference type="EMBL" id="KAA9405118.1"/>
    </source>
</evidence>
<evidence type="ECO:0000313" key="3">
    <source>
        <dbReference type="Proteomes" id="UP000326244"/>
    </source>
</evidence>
<comment type="caution">
    <text evidence="2">The sequence shown here is derived from an EMBL/GenBank/DDBJ whole genome shotgun (WGS) entry which is preliminary data.</text>
</comment>
<organism evidence="2 3">
    <name type="scientific">Haloarcula hispanica</name>
    <dbReference type="NCBI Taxonomy" id="51589"/>
    <lineage>
        <taxon>Archaea</taxon>
        <taxon>Methanobacteriati</taxon>
        <taxon>Methanobacteriota</taxon>
        <taxon>Stenosarchaea group</taxon>
        <taxon>Halobacteria</taxon>
        <taxon>Halobacteriales</taxon>
        <taxon>Haloarculaceae</taxon>
        <taxon>Haloarcula</taxon>
    </lineage>
</organism>
<feature type="compositionally biased region" description="Basic and acidic residues" evidence="1">
    <location>
        <begin position="74"/>
        <end position="89"/>
    </location>
</feature>
<dbReference type="Proteomes" id="UP000326244">
    <property type="component" value="Unassembled WGS sequence"/>
</dbReference>
<name>A0A5J5LEB4_HALHI</name>
<dbReference type="EMBL" id="RQWK01000002">
    <property type="protein sequence ID" value="KAA9405118.1"/>
    <property type="molecule type" value="Genomic_DNA"/>
</dbReference>
<dbReference type="GeneID" id="99240407"/>